<comment type="caution">
    <text evidence="2">The sequence shown here is derived from an EMBL/GenBank/DDBJ whole genome shotgun (WGS) entry which is preliminary data.</text>
</comment>
<gene>
    <name evidence="2" type="ORF">ROI90_16485</name>
</gene>
<dbReference type="RefSeq" id="WP_315999462.1">
    <property type="nucleotide sequence ID" value="NZ_JAWDJT010000012.1"/>
</dbReference>
<proteinExistence type="predicted"/>
<protein>
    <submittedName>
        <fullName evidence="2">DUF5712 family protein</fullName>
    </submittedName>
</protein>
<feature type="compositionally biased region" description="Basic and acidic residues" evidence="1">
    <location>
        <begin position="348"/>
        <end position="360"/>
    </location>
</feature>
<evidence type="ECO:0000313" key="2">
    <source>
        <dbReference type="EMBL" id="MDU0372004.1"/>
    </source>
</evidence>
<accession>A0ABU3TKW0</accession>
<keyword evidence="3" id="KW-1185">Reference proteome</keyword>
<dbReference type="Pfam" id="PF18976">
    <property type="entry name" value="DUF5712"/>
    <property type="match status" value="1"/>
</dbReference>
<dbReference type="Proteomes" id="UP001250698">
    <property type="component" value="Unassembled WGS sequence"/>
</dbReference>
<reference evidence="2 3" key="1">
    <citation type="submission" date="2023-10" db="EMBL/GenBank/DDBJ databases">
        <title>Hymenobacter endophyticus sp. nov., an isolate from the leaf tissues of wheat.</title>
        <authorList>
            <person name="Dai Y."/>
        </authorList>
    </citation>
    <scope>NUCLEOTIDE SEQUENCE [LARGE SCALE GENOMIC DNA]</scope>
    <source>
        <strain evidence="2 3">ZK17L-C2</strain>
    </source>
</reference>
<feature type="region of interest" description="Disordered" evidence="1">
    <location>
        <begin position="337"/>
        <end position="360"/>
    </location>
</feature>
<dbReference type="EMBL" id="JAWDJT010000012">
    <property type="protein sequence ID" value="MDU0372004.1"/>
    <property type="molecule type" value="Genomic_DNA"/>
</dbReference>
<sequence>MYIKVINPKTDGHDAYKNDGSSAQVVNYLRKEGLEKKEEVQFFTRDQDAISGAEAAQMIDTNVKGLTKTDAKFYSLVISPSEQELHSIGNDPVKLQAFTRDVMAVYAAEFKLANGRQLAPEEIVWAAVRHDERHYRGTDKEVQAGEAVAGAKKEGLQTHIHVLVSARDAEQKITLNPLGKADRFNRVEFAARGAAEFAMQYQVLDYTGKQGQLPTMQALTATFRRAIQGKELMSEEEIIRRQAKIGEKVAQVNLQLPADKQLDAELVKTIGQDRGFDRVFYSSLNRIGKRAEEGKPVEAPYQLLRTGKLNPGAEIAQAAAVTRRSLVPFGQGVAKLTGGQRENYTQDMSEKTDRRHERER</sequence>
<dbReference type="InterPro" id="IPR043766">
    <property type="entry name" value="BfmA-like"/>
</dbReference>
<evidence type="ECO:0000256" key="1">
    <source>
        <dbReference type="SAM" id="MobiDB-lite"/>
    </source>
</evidence>
<evidence type="ECO:0000313" key="3">
    <source>
        <dbReference type="Proteomes" id="UP001250698"/>
    </source>
</evidence>
<organism evidence="2 3">
    <name type="scientific">Hymenobacter endophyticus</name>
    <dbReference type="NCBI Taxonomy" id="3076335"/>
    <lineage>
        <taxon>Bacteria</taxon>
        <taxon>Pseudomonadati</taxon>
        <taxon>Bacteroidota</taxon>
        <taxon>Cytophagia</taxon>
        <taxon>Cytophagales</taxon>
        <taxon>Hymenobacteraceae</taxon>
        <taxon>Hymenobacter</taxon>
    </lineage>
</organism>
<name>A0ABU3TKW0_9BACT</name>